<feature type="domain" description="Four-carbon acid sugar kinase nucleotide binding" evidence="8">
    <location>
        <begin position="246"/>
        <end position="393"/>
    </location>
</feature>
<organism evidence="9 10">
    <name type="scientific">Paracoccus onubensis</name>
    <dbReference type="NCBI Taxonomy" id="1675788"/>
    <lineage>
        <taxon>Bacteria</taxon>
        <taxon>Pseudomonadati</taxon>
        <taxon>Pseudomonadota</taxon>
        <taxon>Alphaproteobacteria</taxon>
        <taxon>Rhodobacterales</taxon>
        <taxon>Paracoccaceae</taxon>
        <taxon>Paracoccus</taxon>
    </lineage>
</organism>
<dbReference type="GO" id="GO:0016301">
    <property type="term" value="F:kinase activity"/>
    <property type="evidence" value="ECO:0007669"/>
    <property type="project" value="UniProtKB-KW"/>
</dbReference>
<dbReference type="AlphaFoldDB" id="A0A418SU18"/>
<evidence type="ECO:0000256" key="3">
    <source>
        <dbReference type="ARBA" id="ARBA00022741"/>
    </source>
</evidence>
<dbReference type="InterPro" id="IPR037051">
    <property type="entry name" value="4-carb_acid_sugar_kinase_N_sf"/>
</dbReference>
<protein>
    <submittedName>
        <fullName evidence="9">Four-carbon acid sugar kinase family protein</fullName>
    </submittedName>
</protein>
<evidence type="ECO:0000256" key="5">
    <source>
        <dbReference type="ARBA" id="ARBA00022840"/>
    </source>
</evidence>
<sequence length="412" mass="43135">MAYVFIADDFTGASDTLATLARAGLKARLFRDLPAPADLVGLDAWGIATQARALDRTPMIALAQRLGKGIAAFSPDFLHLKICSTFDSSPGTGNFVLMAEILSDALGIADIAVIGGQPSLGRHAIFGTLFARGPDGRVHRIDRHPVMSIHPVTPMHEADMLHHLEALGLHGLNLVSRGMTGNAFPRYYDALDQSDVEAAGHDLQPSTNRCLVIGASSVAEAWLASRGYTATVLPPDLPVNNGPILAFAGSRSSLTTAQIAAAESYGRLPINPADMIAGGSRLADAHDWAAERLARRENCIIFLTADHAGPITPADLAEASAEFVVRLVAKARPGALVVAGGDTSSAIVDRLAPAWLDFAGMLCPGVPILGSDGPAGELPLALKGGQMGALDFFDRARAILQGGKPKTRNGVR</sequence>
<evidence type="ECO:0000256" key="4">
    <source>
        <dbReference type="ARBA" id="ARBA00022777"/>
    </source>
</evidence>
<comment type="caution">
    <text evidence="9">The sequence shown here is derived from an EMBL/GenBank/DDBJ whole genome shotgun (WGS) entry which is preliminary data.</text>
</comment>
<keyword evidence="6" id="KW-0119">Carbohydrate metabolism</keyword>
<dbReference type="InterPro" id="IPR042213">
    <property type="entry name" value="NBD_C_sf"/>
</dbReference>
<dbReference type="RefSeq" id="WP_119749406.1">
    <property type="nucleotide sequence ID" value="NZ_QZCG01000008.1"/>
</dbReference>
<evidence type="ECO:0000256" key="6">
    <source>
        <dbReference type="ARBA" id="ARBA00023277"/>
    </source>
</evidence>
<dbReference type="SUPFAM" id="SSF142764">
    <property type="entry name" value="YgbK-like"/>
    <property type="match status" value="1"/>
</dbReference>
<evidence type="ECO:0000256" key="2">
    <source>
        <dbReference type="ARBA" id="ARBA00022679"/>
    </source>
</evidence>
<accession>A0A418SU18</accession>
<keyword evidence="3" id="KW-0547">Nucleotide-binding</keyword>
<dbReference type="Pfam" id="PF17042">
    <property type="entry name" value="NBD_C"/>
    <property type="match status" value="1"/>
</dbReference>
<keyword evidence="10" id="KW-1185">Reference proteome</keyword>
<feature type="domain" description="Four-carbon acid sugar kinase N-terminal" evidence="7">
    <location>
        <begin position="4"/>
        <end position="221"/>
    </location>
</feature>
<evidence type="ECO:0000259" key="8">
    <source>
        <dbReference type="Pfam" id="PF17042"/>
    </source>
</evidence>
<dbReference type="Gene3D" id="3.40.980.20">
    <property type="entry name" value="Four-carbon acid sugar kinase, nucleotide binding domain"/>
    <property type="match status" value="1"/>
</dbReference>
<evidence type="ECO:0000313" key="10">
    <source>
        <dbReference type="Proteomes" id="UP000284202"/>
    </source>
</evidence>
<dbReference type="InterPro" id="IPR031475">
    <property type="entry name" value="NBD_C"/>
</dbReference>
<dbReference type="GO" id="GO:0005524">
    <property type="term" value="F:ATP binding"/>
    <property type="evidence" value="ECO:0007669"/>
    <property type="project" value="UniProtKB-KW"/>
</dbReference>
<dbReference type="Proteomes" id="UP000284202">
    <property type="component" value="Unassembled WGS sequence"/>
</dbReference>
<evidence type="ECO:0000256" key="1">
    <source>
        <dbReference type="ARBA" id="ARBA00005715"/>
    </source>
</evidence>
<dbReference type="OrthoDB" id="7686359at2"/>
<keyword evidence="4 9" id="KW-0418">Kinase</keyword>
<dbReference type="EMBL" id="QZCG01000008">
    <property type="protein sequence ID" value="RJE84486.1"/>
    <property type="molecule type" value="Genomic_DNA"/>
</dbReference>
<reference evidence="10" key="1">
    <citation type="submission" date="2018-09" db="EMBL/GenBank/DDBJ databases">
        <title>Acidovorax cavernicola nov. sp. isolated from Gruta de las Maravillas (Aracena, Spain).</title>
        <authorList>
            <person name="Jurado V."/>
            <person name="Gutierrez-Patricio S."/>
            <person name="Gonzalez-Pimentel J.L."/>
            <person name="Miller A.Z."/>
            <person name="Laiz L."/>
            <person name="Saiz-Jimenez C."/>
        </authorList>
    </citation>
    <scope>NUCLEOTIDE SEQUENCE [LARGE SCALE GENOMIC DNA]</scope>
    <source>
        <strain evidence="10">1011MAR3C25</strain>
    </source>
</reference>
<proteinExistence type="inferred from homology"/>
<dbReference type="InterPro" id="IPR010737">
    <property type="entry name" value="4-carb_acid_sugar_kinase_N"/>
</dbReference>
<keyword evidence="2" id="KW-0808">Transferase</keyword>
<evidence type="ECO:0000259" key="7">
    <source>
        <dbReference type="Pfam" id="PF07005"/>
    </source>
</evidence>
<comment type="similarity">
    <text evidence="1">Belongs to the four-carbon acid sugar kinase family.</text>
</comment>
<dbReference type="Pfam" id="PF07005">
    <property type="entry name" value="SBD_N"/>
    <property type="match status" value="1"/>
</dbReference>
<evidence type="ECO:0000313" key="9">
    <source>
        <dbReference type="EMBL" id="RJE84486.1"/>
    </source>
</evidence>
<dbReference type="Gene3D" id="3.40.50.10840">
    <property type="entry name" value="Putative sugar-binding, N-terminal domain"/>
    <property type="match status" value="1"/>
</dbReference>
<name>A0A418SU18_9RHOB</name>
<gene>
    <name evidence="9" type="ORF">D3P04_12600</name>
</gene>
<keyword evidence="5" id="KW-0067">ATP-binding</keyword>